<dbReference type="GO" id="GO:0000287">
    <property type="term" value="F:magnesium ion binding"/>
    <property type="evidence" value="ECO:0007669"/>
    <property type="project" value="InterPro"/>
</dbReference>
<dbReference type="InterPro" id="IPR016066">
    <property type="entry name" value="A-D-PHexomutase_CS"/>
</dbReference>
<dbReference type="EMBL" id="UINC01001517">
    <property type="protein sequence ID" value="SUZ82668.1"/>
    <property type="molecule type" value="Genomic_DNA"/>
</dbReference>
<dbReference type="Gene3D" id="3.40.120.10">
    <property type="entry name" value="Alpha-D-Glucose-1,6-Bisphosphate, subunit A, domain 3"/>
    <property type="match status" value="3"/>
</dbReference>
<protein>
    <recommendedName>
        <fullName evidence="4">Alpha-D-phosphohexomutase alpha/beta/alpha domain-containing protein</fullName>
    </recommendedName>
</protein>
<sequence length="705" mass="78934">MTIERIQGTDGIRGIVRLAEDCSGSDPISVFLHEAVLTEELFELYTYAYCQELLEADFASANDLAVIGWDPRDMSGSFNHSAIRGIRKAGLTAVVVDILPTPAISLYQLHVGAACAFVLTASHNPADQNGIKIFIGHSNLKLFPEDDKRLTQRCLSLNFENLRSAPLIGELRNDHAAARKLFIEFMADPQNHWLNEDSLAGAKIIVDAANGAFSPLIEDLLNYESADYIFTNCDPAQGINVRSGVADLEGVSSISADEIENGLFSGYETLEKMLASGREQKEKLLNNSGQVLGFVFDGDGDRCFLLSYDPFQDCVLVVGGDAQAFFQAKLLQQNYSWNLGPLFVNTVESDLEAGRAVQQMGFETMQCAVGDKWILWQSCFYDWQAKREFYLNKIAASEFRILQEQVRTRLEQMVQSTKFDALSATTNFMSLEKWVSNNIGDELVNSAYDHVCQQQNNIFAIGSEESGHVITLAKMNSGHVTRPVFIGNGLKCALNSLAAIQALRSVKNTPEFFEWLKCPFPYGFQKSLPVYYVDKSLLDEGSVLRTELEELLLANLNWPEMEVEIVKRQEEPEMLLLNVLENGLPAAAVFVRNSGTEDKLSLYLRGRKELEVRLESLAEKIYPFLLLSFKNKNSPMAQAEQLVLLRLKDGAKQAIDLSFEQFAKISLNRLLHEMSSRQQLIKQEGDTWSITETGRICLNHTERSE</sequence>
<organism evidence="5">
    <name type="scientific">marine metagenome</name>
    <dbReference type="NCBI Taxonomy" id="408172"/>
    <lineage>
        <taxon>unclassified sequences</taxon>
        <taxon>metagenomes</taxon>
        <taxon>ecological metagenomes</taxon>
    </lineage>
</organism>
<dbReference type="AlphaFoldDB" id="A0A381QVM0"/>
<dbReference type="PRINTS" id="PR00509">
    <property type="entry name" value="PGMPMM"/>
</dbReference>
<reference evidence="5" key="1">
    <citation type="submission" date="2018-05" db="EMBL/GenBank/DDBJ databases">
        <authorList>
            <person name="Lanie J.A."/>
            <person name="Ng W.-L."/>
            <person name="Kazmierczak K.M."/>
            <person name="Andrzejewski T.M."/>
            <person name="Davidsen T.M."/>
            <person name="Wayne K.J."/>
            <person name="Tettelin H."/>
            <person name="Glass J.I."/>
            <person name="Rusch D."/>
            <person name="Podicherti R."/>
            <person name="Tsui H.-C.T."/>
            <person name="Winkler M.E."/>
        </authorList>
    </citation>
    <scope>NUCLEOTIDE SEQUENCE</scope>
</reference>
<accession>A0A381QVM0</accession>
<dbReference type="GO" id="GO:0004615">
    <property type="term" value="F:phosphomannomutase activity"/>
    <property type="evidence" value="ECO:0007669"/>
    <property type="project" value="TreeGrafter"/>
</dbReference>
<proteinExistence type="inferred from homology"/>
<evidence type="ECO:0000259" key="4">
    <source>
        <dbReference type="Pfam" id="PF02878"/>
    </source>
</evidence>
<dbReference type="InterPro" id="IPR005841">
    <property type="entry name" value="Alpha-D-phosphohexomutase_SF"/>
</dbReference>
<name>A0A381QVM0_9ZZZZ</name>
<gene>
    <name evidence="5" type="ORF">METZ01_LOCUS35522</name>
</gene>
<dbReference type="SUPFAM" id="SSF53738">
    <property type="entry name" value="Phosphoglucomutase, first 3 domains"/>
    <property type="match status" value="2"/>
</dbReference>
<dbReference type="PROSITE" id="PS00710">
    <property type="entry name" value="PGM_PMM"/>
    <property type="match status" value="1"/>
</dbReference>
<evidence type="ECO:0000256" key="2">
    <source>
        <dbReference type="ARBA" id="ARBA00010231"/>
    </source>
</evidence>
<evidence type="ECO:0000256" key="1">
    <source>
        <dbReference type="ARBA" id="ARBA00001946"/>
    </source>
</evidence>
<keyword evidence="3" id="KW-0597">Phosphoprotein</keyword>
<comment type="cofactor">
    <cofactor evidence="1">
        <name>Mg(2+)</name>
        <dbReference type="ChEBI" id="CHEBI:18420"/>
    </cofactor>
</comment>
<dbReference type="GO" id="GO:0005975">
    <property type="term" value="P:carbohydrate metabolic process"/>
    <property type="evidence" value="ECO:0007669"/>
    <property type="project" value="InterPro"/>
</dbReference>
<comment type="similarity">
    <text evidence="2">Belongs to the phosphohexose mutase family.</text>
</comment>
<dbReference type="PANTHER" id="PTHR42946:SF1">
    <property type="entry name" value="PHOSPHOGLUCOMUTASE (ALPHA-D-GLUCOSE-1,6-BISPHOSPHATE-DEPENDENT)"/>
    <property type="match status" value="1"/>
</dbReference>
<dbReference type="InterPro" id="IPR005844">
    <property type="entry name" value="A-D-PHexomutase_a/b/a-I"/>
</dbReference>
<dbReference type="InterPro" id="IPR050060">
    <property type="entry name" value="Phosphoglucosamine_mutase"/>
</dbReference>
<evidence type="ECO:0000256" key="3">
    <source>
        <dbReference type="ARBA" id="ARBA00022553"/>
    </source>
</evidence>
<feature type="domain" description="Alpha-D-phosphohexomutase alpha/beta/alpha" evidence="4">
    <location>
        <begin position="6"/>
        <end position="153"/>
    </location>
</feature>
<evidence type="ECO:0000313" key="5">
    <source>
        <dbReference type="EMBL" id="SUZ82668.1"/>
    </source>
</evidence>
<dbReference type="PANTHER" id="PTHR42946">
    <property type="entry name" value="PHOSPHOHEXOSE MUTASE"/>
    <property type="match status" value="1"/>
</dbReference>
<dbReference type="Pfam" id="PF02878">
    <property type="entry name" value="PGM_PMM_I"/>
    <property type="match status" value="1"/>
</dbReference>
<dbReference type="InterPro" id="IPR016055">
    <property type="entry name" value="A-D-PHexomutase_a/b/a-I/II/III"/>
</dbReference>